<dbReference type="RefSeq" id="WP_256532385.1">
    <property type="nucleotide sequence ID" value="NZ_CP101824.1"/>
</dbReference>
<protein>
    <submittedName>
        <fullName evidence="3">Enoyl-CoA hydratase/isomerase family protein</fullName>
    </submittedName>
</protein>
<dbReference type="PANTHER" id="PTHR42964">
    <property type="entry name" value="ENOYL-COA HYDRATASE"/>
    <property type="match status" value="1"/>
</dbReference>
<comment type="caution">
    <text evidence="3">The sequence shown here is derived from an EMBL/GenBank/DDBJ whole genome shotgun (WGS) entry which is preliminary data.</text>
</comment>
<dbReference type="AlphaFoldDB" id="A0ABD5NSQ4"/>
<dbReference type="Gene3D" id="3.90.226.10">
    <property type="entry name" value="2-enoyl-CoA Hydratase, Chain A, domain 1"/>
    <property type="match status" value="1"/>
</dbReference>
<dbReference type="GeneID" id="73901465"/>
<dbReference type="InterPro" id="IPR001753">
    <property type="entry name" value="Enoyl-CoA_hydra/iso"/>
</dbReference>
<evidence type="ECO:0000256" key="1">
    <source>
        <dbReference type="ARBA" id="ARBA00005254"/>
    </source>
</evidence>
<organism evidence="3 4">
    <name type="scientific">Halovivax cerinus</name>
    <dbReference type="NCBI Taxonomy" id="1487865"/>
    <lineage>
        <taxon>Archaea</taxon>
        <taxon>Methanobacteriati</taxon>
        <taxon>Methanobacteriota</taxon>
        <taxon>Stenosarchaea group</taxon>
        <taxon>Halobacteria</taxon>
        <taxon>Halobacteriales</taxon>
        <taxon>Natrialbaceae</taxon>
        <taxon>Halovivax</taxon>
    </lineage>
</organism>
<gene>
    <name evidence="3" type="ORF">ACFOUR_17215</name>
</gene>
<evidence type="ECO:0000256" key="2">
    <source>
        <dbReference type="RuleBase" id="RU003707"/>
    </source>
</evidence>
<keyword evidence="4" id="KW-1185">Reference proteome</keyword>
<dbReference type="InterPro" id="IPR018376">
    <property type="entry name" value="Enoyl-CoA_hyd/isom_CS"/>
</dbReference>
<evidence type="ECO:0000313" key="3">
    <source>
        <dbReference type="EMBL" id="MFC3960103.1"/>
    </source>
</evidence>
<reference evidence="3 4" key="1">
    <citation type="journal article" date="2019" name="Int. J. Syst. Evol. Microbiol.">
        <title>The Global Catalogue of Microorganisms (GCM) 10K type strain sequencing project: providing services to taxonomists for standard genome sequencing and annotation.</title>
        <authorList>
            <consortium name="The Broad Institute Genomics Platform"/>
            <consortium name="The Broad Institute Genome Sequencing Center for Infectious Disease"/>
            <person name="Wu L."/>
            <person name="Ma J."/>
        </authorList>
    </citation>
    <scope>NUCLEOTIDE SEQUENCE [LARGE SCALE GENOMIC DNA]</scope>
    <source>
        <strain evidence="3 4">IBRC-M 10256</strain>
    </source>
</reference>
<dbReference type="InterPro" id="IPR029045">
    <property type="entry name" value="ClpP/crotonase-like_dom_sf"/>
</dbReference>
<evidence type="ECO:0000313" key="4">
    <source>
        <dbReference type="Proteomes" id="UP001595846"/>
    </source>
</evidence>
<dbReference type="PANTHER" id="PTHR42964:SF1">
    <property type="entry name" value="POLYKETIDE BIOSYNTHESIS ENOYL-COA HYDRATASE PKSH-RELATED"/>
    <property type="match status" value="1"/>
</dbReference>
<dbReference type="Proteomes" id="UP001595846">
    <property type="component" value="Unassembled WGS sequence"/>
</dbReference>
<accession>A0ABD5NSQ4</accession>
<dbReference type="SUPFAM" id="SSF52096">
    <property type="entry name" value="ClpP/crotonase"/>
    <property type="match status" value="1"/>
</dbReference>
<name>A0ABD5NSQ4_9EURY</name>
<sequence>MVNAAFTVEDGVGRIEVQRPTALNAIDLETKDAMLEHVRAYGERDDVRVVVFQSEGDVFCAGGDIEEVRETGYELEPFTQSWNELFEAMMGLSVPTVARVDGWALGGGFDLVLHTDIPIAAEDAKLGQPETGLGIVNHFSPPMLQETVGLTKTLDMILTGDPITGKEAAERGLVARSVPAEDLDGEVERVVDSLREKPPEILRKAKRGIYATADMSLRASRSYLEAISLESAREEGYYREGVAAQLEDRPPEWDAVESADDT</sequence>
<comment type="similarity">
    <text evidence="1 2">Belongs to the enoyl-CoA hydratase/isomerase family.</text>
</comment>
<dbReference type="InterPro" id="IPR051683">
    <property type="entry name" value="Enoyl-CoA_Hydratase/Isomerase"/>
</dbReference>
<dbReference type="PROSITE" id="PS00166">
    <property type="entry name" value="ENOYL_COA_HYDRATASE"/>
    <property type="match status" value="1"/>
</dbReference>
<dbReference type="EMBL" id="JBHSAQ010000016">
    <property type="protein sequence ID" value="MFC3960103.1"/>
    <property type="molecule type" value="Genomic_DNA"/>
</dbReference>
<proteinExistence type="inferred from homology"/>
<dbReference type="CDD" id="cd06558">
    <property type="entry name" value="crotonase-like"/>
    <property type="match status" value="1"/>
</dbReference>
<dbReference type="Pfam" id="PF00378">
    <property type="entry name" value="ECH_1"/>
    <property type="match status" value="1"/>
</dbReference>